<proteinExistence type="predicted"/>
<dbReference type="Proteomes" id="UP000252477">
    <property type="component" value="Chromosome"/>
</dbReference>
<dbReference type="OrthoDB" id="399244at2"/>
<organism evidence="1 2">
    <name type="scientific">[Mycoplasma] phocae</name>
    <dbReference type="NCBI Taxonomy" id="142651"/>
    <lineage>
        <taxon>Bacteria</taxon>
        <taxon>Bacillati</taxon>
        <taxon>Mycoplasmatota</taxon>
        <taxon>Mycoplasmoidales</taxon>
        <taxon>Metamycoplasmataceae</taxon>
        <taxon>Metamycoplasma</taxon>
    </lineage>
</organism>
<dbReference type="KEGG" id="mpho:DA803_02515"/>
<name>A0A2Z5IQC7_9BACT</name>
<reference evidence="2" key="1">
    <citation type="journal article" date="2018" name="Microbiol. Resour. Announc.">
        <title>Complete Sequence and Annotation of the Mycoplasma phocidae Strain 105T Genome.</title>
        <authorList>
            <person name="Frasca S. Jr."/>
            <person name="Kutish G.F."/>
            <person name="Michaels D.L."/>
            <person name="Brown D.R."/>
        </authorList>
    </citation>
    <scope>NUCLEOTIDE SEQUENCE [LARGE SCALE GENOMIC DNA]</scope>
    <source>
        <strain evidence="2">105</strain>
    </source>
</reference>
<sequence>MKRKLPTIIISTLALTLSTVPLVAISFSKSKIKNRLENNERELPSNYFEENFVKKALRLKKIAREFNSEFYLFSNQYASLSSRFSDLVKEQSIPELKENLNKYFLKNFVFENNDKNKSFANLIYELNWLIEKLSIRLSDLNFFLENNELSETSSNNQSEINKEIKEYLHDHNFQFVILKTDKAPITTLFKHIKIHLNSIAMSIKEHNALTKFFEEYKMAKNFIYDNINHINLDVNFQIIYDILNTKKLDLNFEYEEKNF</sequence>
<evidence type="ECO:0000313" key="2">
    <source>
        <dbReference type="Proteomes" id="UP000252477"/>
    </source>
</evidence>
<evidence type="ECO:0000313" key="1">
    <source>
        <dbReference type="EMBL" id="AXE60945.1"/>
    </source>
</evidence>
<gene>
    <name evidence="1" type="ORF">DA803_02515</name>
</gene>
<protein>
    <submittedName>
        <fullName evidence="1">Uncharacterized protein</fullName>
    </submittedName>
</protein>
<keyword evidence="2" id="KW-1185">Reference proteome</keyword>
<accession>A0A2Z5IQC7</accession>
<dbReference type="EMBL" id="CP029295">
    <property type="protein sequence ID" value="AXE60945.1"/>
    <property type="molecule type" value="Genomic_DNA"/>
</dbReference>
<dbReference type="AlphaFoldDB" id="A0A2Z5IQC7"/>
<dbReference type="RefSeq" id="WP_114191045.1">
    <property type="nucleotide sequence ID" value="NZ_CP029295.1"/>
</dbReference>